<dbReference type="InterPro" id="IPR036291">
    <property type="entry name" value="NAD(P)-bd_dom_sf"/>
</dbReference>
<accession>A0A1I2H2C5</accession>
<dbReference type="GO" id="GO:0030497">
    <property type="term" value="P:fatty acid elongation"/>
    <property type="evidence" value="ECO:0007669"/>
    <property type="project" value="TreeGrafter"/>
</dbReference>
<dbReference type="PRINTS" id="PR00080">
    <property type="entry name" value="SDRFAMILY"/>
</dbReference>
<feature type="domain" description="Ketoreductase" evidence="3">
    <location>
        <begin position="10"/>
        <end position="188"/>
    </location>
</feature>
<evidence type="ECO:0000313" key="4">
    <source>
        <dbReference type="EMBL" id="SFF24404.1"/>
    </source>
</evidence>
<dbReference type="PROSITE" id="PS00061">
    <property type="entry name" value="ADH_SHORT"/>
    <property type="match status" value="1"/>
</dbReference>
<gene>
    <name evidence="4" type="ORF">SAMN04488120_101136</name>
</gene>
<proteinExistence type="inferred from homology"/>
<name>A0A1I2H2C5_9GAMM</name>
<dbReference type="SMART" id="SM00822">
    <property type="entry name" value="PKS_KR"/>
    <property type="match status" value="1"/>
</dbReference>
<evidence type="ECO:0000256" key="1">
    <source>
        <dbReference type="ARBA" id="ARBA00006484"/>
    </source>
</evidence>
<dbReference type="PRINTS" id="PR00081">
    <property type="entry name" value="GDHRDH"/>
</dbReference>
<dbReference type="GO" id="GO:0016616">
    <property type="term" value="F:oxidoreductase activity, acting on the CH-OH group of donors, NAD or NADP as acceptor"/>
    <property type="evidence" value="ECO:0007669"/>
    <property type="project" value="TreeGrafter"/>
</dbReference>
<organism evidence="4 5">
    <name type="scientific">Fontimonas thermophila</name>
    <dbReference type="NCBI Taxonomy" id="1076937"/>
    <lineage>
        <taxon>Bacteria</taxon>
        <taxon>Pseudomonadati</taxon>
        <taxon>Pseudomonadota</taxon>
        <taxon>Gammaproteobacteria</taxon>
        <taxon>Nevskiales</taxon>
        <taxon>Nevskiaceae</taxon>
        <taxon>Fontimonas</taxon>
    </lineage>
</organism>
<dbReference type="InterPro" id="IPR002347">
    <property type="entry name" value="SDR_fam"/>
</dbReference>
<evidence type="ECO:0000259" key="3">
    <source>
        <dbReference type="SMART" id="SM00822"/>
    </source>
</evidence>
<dbReference type="Pfam" id="PF00106">
    <property type="entry name" value="adh_short"/>
    <property type="match status" value="1"/>
</dbReference>
<dbReference type="InterPro" id="IPR057326">
    <property type="entry name" value="KR_dom"/>
</dbReference>
<dbReference type="AlphaFoldDB" id="A0A1I2H2C5"/>
<evidence type="ECO:0000256" key="2">
    <source>
        <dbReference type="RuleBase" id="RU000363"/>
    </source>
</evidence>
<evidence type="ECO:0000313" key="5">
    <source>
        <dbReference type="Proteomes" id="UP000199771"/>
    </source>
</evidence>
<protein>
    <submittedName>
        <fullName evidence="4">NADP-dependent 3-hydroxy acid dehydrogenase YdfG</fullName>
    </submittedName>
</protein>
<dbReference type="EMBL" id="FOOC01000001">
    <property type="protein sequence ID" value="SFF24404.1"/>
    <property type="molecule type" value="Genomic_DNA"/>
</dbReference>
<dbReference type="STRING" id="1076937.SAMN04488120_101136"/>
<dbReference type="PANTHER" id="PTHR42760:SF135">
    <property type="entry name" value="BLL7886 PROTEIN"/>
    <property type="match status" value="1"/>
</dbReference>
<keyword evidence="5" id="KW-1185">Reference proteome</keyword>
<dbReference type="SUPFAM" id="SSF51735">
    <property type="entry name" value="NAD(P)-binding Rossmann-fold domains"/>
    <property type="match status" value="1"/>
</dbReference>
<comment type="similarity">
    <text evidence="1 2">Belongs to the short-chain dehydrogenases/reductases (SDR) family.</text>
</comment>
<dbReference type="InterPro" id="IPR020904">
    <property type="entry name" value="Sc_DH/Rdtase_CS"/>
</dbReference>
<dbReference type="Gene3D" id="3.40.50.720">
    <property type="entry name" value="NAD(P)-binding Rossmann-like Domain"/>
    <property type="match status" value="1"/>
</dbReference>
<dbReference type="Proteomes" id="UP000199771">
    <property type="component" value="Unassembled WGS sequence"/>
</dbReference>
<reference evidence="4 5" key="1">
    <citation type="submission" date="2016-10" db="EMBL/GenBank/DDBJ databases">
        <authorList>
            <person name="de Groot N.N."/>
        </authorList>
    </citation>
    <scope>NUCLEOTIDE SEQUENCE [LARGE SCALE GENOMIC DNA]</scope>
    <source>
        <strain evidence="4 5">DSM 23609</strain>
    </source>
</reference>
<dbReference type="PANTHER" id="PTHR42760">
    <property type="entry name" value="SHORT-CHAIN DEHYDROGENASES/REDUCTASES FAMILY MEMBER"/>
    <property type="match status" value="1"/>
</dbReference>
<sequence length="234" mass="23967">MQTMQTLSGKVVVVTGAFGHLGAAVAHLAATRGARVAMVDRAPQPPPDPPAAAFAQGGVDLSDADAARVVMTAIAAQLGAIDALVNVAGTFRWETIEAGSAETWDALYRINLRSALCATQAALPHLLRRPAGRIVNVGAHAAARAGLGMGAYAASKSGVARLTEALSEELKDRGITVNAVLPGIIDTPQNRRDMPDADPTRWVAPSAIAEVIGFLLTDAAAAVTGALIPVTGRL</sequence>